<dbReference type="EMBL" id="QFQD01000074">
    <property type="protein sequence ID" value="PZQ80000.1"/>
    <property type="molecule type" value="Genomic_DNA"/>
</dbReference>
<protein>
    <submittedName>
        <fullName evidence="1">Uncharacterized protein</fullName>
    </submittedName>
</protein>
<accession>A0A2W5SZ77</accession>
<evidence type="ECO:0000313" key="2">
    <source>
        <dbReference type="Proteomes" id="UP000248887"/>
    </source>
</evidence>
<proteinExistence type="predicted"/>
<evidence type="ECO:0000313" key="1">
    <source>
        <dbReference type="EMBL" id="PZQ80000.1"/>
    </source>
</evidence>
<gene>
    <name evidence="1" type="ORF">DI549_18335</name>
</gene>
<dbReference type="Proteomes" id="UP000248887">
    <property type="component" value="Unassembled WGS sequence"/>
</dbReference>
<organism evidence="1 2">
    <name type="scientific">Ancylobacter novellus</name>
    <name type="common">Thiobacillus novellus</name>
    <dbReference type="NCBI Taxonomy" id="921"/>
    <lineage>
        <taxon>Bacteria</taxon>
        <taxon>Pseudomonadati</taxon>
        <taxon>Pseudomonadota</taxon>
        <taxon>Alphaproteobacteria</taxon>
        <taxon>Hyphomicrobiales</taxon>
        <taxon>Xanthobacteraceae</taxon>
        <taxon>Ancylobacter</taxon>
    </lineage>
</organism>
<sequence>MNVLSFEMQRAAEWRLKKAERFPSDVRNVDAAELLRKLASMSASPEREKAYSEAVEEYLGSEDAVSEALREIGFHSRPASADDVLETVTERIRSIDQDEARRKYMEAAGLTEDDL</sequence>
<dbReference type="AlphaFoldDB" id="A0A2W5SZ77"/>
<name>A0A2W5SZ77_ANCNO</name>
<reference evidence="1 2" key="1">
    <citation type="submission" date="2017-08" db="EMBL/GenBank/DDBJ databases">
        <title>Infants hospitalized years apart are colonized by the same room-sourced microbial strains.</title>
        <authorList>
            <person name="Brooks B."/>
            <person name="Olm M.R."/>
            <person name="Firek B.A."/>
            <person name="Baker R."/>
            <person name="Thomas B.C."/>
            <person name="Morowitz M.J."/>
            <person name="Banfield J.F."/>
        </authorList>
    </citation>
    <scope>NUCLEOTIDE SEQUENCE [LARGE SCALE GENOMIC DNA]</scope>
    <source>
        <strain evidence="1">S2_005_001_R2_27</strain>
    </source>
</reference>
<comment type="caution">
    <text evidence="1">The sequence shown here is derived from an EMBL/GenBank/DDBJ whole genome shotgun (WGS) entry which is preliminary data.</text>
</comment>